<feature type="region of interest" description="Disordered" evidence="1">
    <location>
        <begin position="213"/>
        <end position="257"/>
    </location>
</feature>
<feature type="region of interest" description="Disordered" evidence="1">
    <location>
        <begin position="137"/>
        <end position="184"/>
    </location>
</feature>
<evidence type="ECO:0000313" key="2">
    <source>
        <dbReference type="EMBL" id="MFC4606574.1"/>
    </source>
</evidence>
<evidence type="ECO:0000313" key="3">
    <source>
        <dbReference type="Proteomes" id="UP001595993"/>
    </source>
</evidence>
<comment type="caution">
    <text evidence="2">The sequence shown here is derived from an EMBL/GenBank/DDBJ whole genome shotgun (WGS) entry which is preliminary data.</text>
</comment>
<evidence type="ECO:0000256" key="1">
    <source>
        <dbReference type="SAM" id="MobiDB-lite"/>
    </source>
</evidence>
<name>A0ABV9G041_9ACTN</name>
<feature type="region of interest" description="Disordered" evidence="1">
    <location>
        <begin position="50"/>
        <end position="100"/>
    </location>
</feature>
<dbReference type="EMBL" id="JBHSFE010000003">
    <property type="protein sequence ID" value="MFC4606574.1"/>
    <property type="molecule type" value="Genomic_DNA"/>
</dbReference>
<sequence length="292" mass="30278">MTAAAARIAAVLCALRRAAGERRALRVMLFLGGLLTVGFLYGGQAHAAEPTDRVSAPAVSADAEVDTARPAEPAPARELRRVATDSVDSAKSLEPRPSVETVQSLEPVQSVQSVRQAAEPVADAARQVVRPVLEPVTPPLTPPLTPPVNGQLPGPLTPPVGDGDEGLMPQLPDDGPTAERPGGALVDFGGRSDLAVATFRTVGGYDTAAAGQRAEVRYERPTPVPPQAPGKPCDSTPGALQQSGETHTPRKGDQHAAMSAYARPFALVPGAGWAAGDAPTRERAREILEFPG</sequence>
<organism evidence="2 3">
    <name type="scientific">Streptomyces maoxianensis</name>
    <dbReference type="NCBI Taxonomy" id="1459942"/>
    <lineage>
        <taxon>Bacteria</taxon>
        <taxon>Bacillati</taxon>
        <taxon>Actinomycetota</taxon>
        <taxon>Actinomycetes</taxon>
        <taxon>Kitasatosporales</taxon>
        <taxon>Streptomycetaceae</taxon>
        <taxon>Streptomyces</taxon>
    </lineage>
</organism>
<protein>
    <recommendedName>
        <fullName evidence="4">Secreted protein</fullName>
    </recommendedName>
</protein>
<evidence type="ECO:0008006" key="4">
    <source>
        <dbReference type="Google" id="ProtNLM"/>
    </source>
</evidence>
<keyword evidence="3" id="KW-1185">Reference proteome</keyword>
<dbReference type="RefSeq" id="WP_381190913.1">
    <property type="nucleotide sequence ID" value="NZ_JBHSFE010000003.1"/>
</dbReference>
<gene>
    <name evidence="2" type="ORF">ACFO9E_01850</name>
</gene>
<proteinExistence type="predicted"/>
<reference evidence="3" key="1">
    <citation type="journal article" date="2019" name="Int. J. Syst. Evol. Microbiol.">
        <title>The Global Catalogue of Microorganisms (GCM) 10K type strain sequencing project: providing services to taxonomists for standard genome sequencing and annotation.</title>
        <authorList>
            <consortium name="The Broad Institute Genomics Platform"/>
            <consortium name="The Broad Institute Genome Sequencing Center for Infectious Disease"/>
            <person name="Wu L."/>
            <person name="Ma J."/>
        </authorList>
    </citation>
    <scope>NUCLEOTIDE SEQUENCE [LARGE SCALE GENOMIC DNA]</scope>
    <source>
        <strain evidence="3">CGMCC 4.7139</strain>
    </source>
</reference>
<dbReference type="Proteomes" id="UP001595993">
    <property type="component" value="Unassembled WGS sequence"/>
</dbReference>
<accession>A0ABV9G041</accession>
<feature type="compositionally biased region" description="Pro residues" evidence="1">
    <location>
        <begin position="137"/>
        <end position="146"/>
    </location>
</feature>